<dbReference type="EMBL" id="KY092480">
    <property type="protein sequence ID" value="APD18586.1"/>
    <property type="molecule type" value="Genomic_DNA"/>
</dbReference>
<organism evidence="2 3">
    <name type="scientific">Streptomyces phage Picard</name>
    <dbReference type="NCBI Taxonomy" id="1920311"/>
    <lineage>
        <taxon>Viruses</taxon>
        <taxon>Duplodnaviria</taxon>
        <taxon>Heunggongvirae</taxon>
        <taxon>Uroviricota</taxon>
        <taxon>Caudoviricetes</taxon>
        <taxon>Picardvirus</taxon>
        <taxon>Picardvirus picard</taxon>
    </lineage>
</organism>
<protein>
    <submittedName>
        <fullName evidence="2">Uncharacterized protein</fullName>
    </submittedName>
</protein>
<sequence length="61" mass="6645">MAVIRTPVEGFSGPGVGGLIFRDGEAETNDEAVIAYARRRGYEVEETPKRKAPAKPETPKE</sequence>
<evidence type="ECO:0000313" key="2">
    <source>
        <dbReference type="EMBL" id="APD18586.1"/>
    </source>
</evidence>
<evidence type="ECO:0000313" key="3">
    <source>
        <dbReference type="Proteomes" id="UP000226324"/>
    </source>
</evidence>
<evidence type="ECO:0000256" key="1">
    <source>
        <dbReference type="SAM" id="MobiDB-lite"/>
    </source>
</evidence>
<name>A0A1J0MCE1_9CAUD</name>
<feature type="region of interest" description="Disordered" evidence="1">
    <location>
        <begin position="42"/>
        <end position="61"/>
    </location>
</feature>
<gene>
    <name evidence="2" type="ORF">SEA_PICARD_8</name>
</gene>
<dbReference type="Proteomes" id="UP000226324">
    <property type="component" value="Segment"/>
</dbReference>
<keyword evidence="3" id="KW-1185">Reference proteome</keyword>
<proteinExistence type="predicted"/>
<accession>A0A1J0MCE1</accession>
<reference evidence="2 3" key="1">
    <citation type="submission" date="2016-11" db="EMBL/GenBank/DDBJ databases">
        <authorList>
            <person name="Adame A."/>
            <person name="Tommaney K.S."/>
            <person name="Leatherman A.T."/>
            <person name="Nguyen L.K."/>
            <person name="Nayek S."/>
            <person name="Bhuiyan S."/>
            <person name="Layton S.R."/>
            <person name="Donegan-Quick R."/>
            <person name="Schaff J."/>
            <person name="Hughes L.E."/>
            <person name="Garlena R.A."/>
            <person name="Russell D.A."/>
            <person name="Pope W.H."/>
            <person name="Jacobs-Sera D."/>
            <person name="Hendrix R.W."/>
            <person name="Hatfull G.F."/>
        </authorList>
    </citation>
    <scope>NUCLEOTIDE SEQUENCE [LARGE SCALE GENOMIC DNA]</scope>
</reference>